<comment type="cofactor">
    <cofactor evidence="1">
        <name>FAD</name>
        <dbReference type="ChEBI" id="CHEBI:57692"/>
    </cofactor>
</comment>
<reference evidence="6 7" key="1">
    <citation type="submission" date="2020-01" db="EMBL/GenBank/DDBJ databases">
        <title>Sphingomonas sp. strain CSW-10.</title>
        <authorList>
            <person name="Chen W.-M."/>
        </authorList>
    </citation>
    <scope>NUCLEOTIDE SEQUENCE [LARGE SCALE GENOMIC DNA]</scope>
    <source>
        <strain evidence="6 7">CSW-10</strain>
    </source>
</reference>
<evidence type="ECO:0000259" key="5">
    <source>
        <dbReference type="Pfam" id="PF07992"/>
    </source>
</evidence>
<dbReference type="InterPro" id="IPR051169">
    <property type="entry name" value="NADH-Q_oxidoreductase"/>
</dbReference>
<dbReference type="KEGG" id="slan:GV829_11130"/>
<evidence type="ECO:0000313" key="7">
    <source>
        <dbReference type="Proteomes" id="UP000503018"/>
    </source>
</evidence>
<dbReference type="PRINTS" id="PR00368">
    <property type="entry name" value="FADPNR"/>
</dbReference>
<dbReference type="Gene3D" id="3.50.50.100">
    <property type="match status" value="1"/>
</dbReference>
<feature type="domain" description="FAD/NAD(P)-binding" evidence="5">
    <location>
        <begin position="33"/>
        <end position="287"/>
    </location>
</feature>
<evidence type="ECO:0000256" key="2">
    <source>
        <dbReference type="ARBA" id="ARBA00022630"/>
    </source>
</evidence>
<dbReference type="Pfam" id="PF07992">
    <property type="entry name" value="Pyr_redox_2"/>
    <property type="match status" value="1"/>
</dbReference>
<dbReference type="Proteomes" id="UP000503018">
    <property type="component" value="Chromosome"/>
</dbReference>
<organism evidence="6 7">
    <name type="scientific">Sphingomonas lacunae</name>
    <dbReference type="NCBI Taxonomy" id="2698828"/>
    <lineage>
        <taxon>Bacteria</taxon>
        <taxon>Pseudomonadati</taxon>
        <taxon>Pseudomonadota</taxon>
        <taxon>Alphaproteobacteria</taxon>
        <taxon>Sphingomonadales</taxon>
        <taxon>Sphingomonadaceae</taxon>
        <taxon>Sphingomonas</taxon>
    </lineage>
</organism>
<dbReference type="AlphaFoldDB" id="A0A6M4AY09"/>
<name>A0A6M4AY09_9SPHN</name>
<dbReference type="InterPro" id="IPR023753">
    <property type="entry name" value="FAD/NAD-binding_dom"/>
</dbReference>
<accession>A0A6M4AY09</accession>
<sequence>MSKRVILAGGGHAHLAVLADWALNPLPDSDRWLVSSSSHTAYSGMLPGWLAGHYRAEELMIDLEPMAARAGAKLIVTDAIGIDTRRNILTLASGQDIAFDLLSLATGGEADVAALAALGDRVLPIRPVPGFMAGWTSFLETQSSAASISVAIVGGGAAGVEIALAVASALDRRPGTARVALVTPQDGFLAGHSPRVRKAALAQLAGRGVEVHFARATGREGALWLSNGAALNVDCVIAATGSRAPAWLASSGLACTPSGFVAVGADMRSTSHPAIFAAGDIIERVDRRLERSGVHAVKAGPVLAANLRAAISGTKPSRYQPRRRTLYLLALGNRRAILSWGGFMAIGRWVWRLKDWIDRRFVARHSPHPGTRTAGTLLPLTVADGTAVDSDAQGR</sequence>
<dbReference type="InterPro" id="IPR036188">
    <property type="entry name" value="FAD/NAD-bd_sf"/>
</dbReference>
<keyword evidence="7" id="KW-1185">Reference proteome</keyword>
<dbReference type="InterPro" id="IPR017584">
    <property type="entry name" value="Pyridine_nucleo_diS_OxRdtase_N"/>
</dbReference>
<dbReference type="NCBIfam" id="TIGR03169">
    <property type="entry name" value="Nterm_to_SelD"/>
    <property type="match status" value="1"/>
</dbReference>
<keyword evidence="4" id="KW-0560">Oxidoreductase</keyword>
<keyword evidence="3" id="KW-0274">FAD</keyword>
<evidence type="ECO:0000256" key="4">
    <source>
        <dbReference type="ARBA" id="ARBA00023002"/>
    </source>
</evidence>
<dbReference type="GO" id="GO:0003955">
    <property type="term" value="F:NAD(P)H dehydrogenase (quinone) activity"/>
    <property type="evidence" value="ECO:0007669"/>
    <property type="project" value="TreeGrafter"/>
</dbReference>
<dbReference type="EMBL" id="CP053015">
    <property type="protein sequence ID" value="QJQ32929.1"/>
    <property type="molecule type" value="Genomic_DNA"/>
</dbReference>
<dbReference type="RefSeq" id="WP_169946684.1">
    <property type="nucleotide sequence ID" value="NZ_CP053015.1"/>
</dbReference>
<keyword evidence="2" id="KW-0285">Flavoprotein</keyword>
<evidence type="ECO:0000313" key="6">
    <source>
        <dbReference type="EMBL" id="QJQ32929.1"/>
    </source>
</evidence>
<evidence type="ECO:0000256" key="3">
    <source>
        <dbReference type="ARBA" id="ARBA00022827"/>
    </source>
</evidence>
<proteinExistence type="predicted"/>
<evidence type="ECO:0000256" key="1">
    <source>
        <dbReference type="ARBA" id="ARBA00001974"/>
    </source>
</evidence>
<dbReference type="SUPFAM" id="SSF51905">
    <property type="entry name" value="FAD/NAD(P)-binding domain"/>
    <property type="match status" value="2"/>
</dbReference>
<dbReference type="PANTHER" id="PTHR42913">
    <property type="entry name" value="APOPTOSIS-INDUCING FACTOR 1"/>
    <property type="match status" value="1"/>
</dbReference>
<gene>
    <name evidence="6" type="ORF">GV829_11130</name>
</gene>
<protein>
    <submittedName>
        <fullName evidence="6">FAD-dependent oxidoreductase</fullName>
    </submittedName>
</protein>
<dbReference type="PANTHER" id="PTHR42913:SF9">
    <property type="entry name" value="SLR1591 PROTEIN"/>
    <property type="match status" value="1"/>
</dbReference>
<dbReference type="GO" id="GO:0019646">
    <property type="term" value="P:aerobic electron transport chain"/>
    <property type="evidence" value="ECO:0007669"/>
    <property type="project" value="TreeGrafter"/>
</dbReference>